<dbReference type="SMART" id="SM00906">
    <property type="entry name" value="Fungal_trans"/>
    <property type="match status" value="1"/>
</dbReference>
<evidence type="ECO:0000256" key="1">
    <source>
        <dbReference type="ARBA" id="ARBA00004123"/>
    </source>
</evidence>
<organism evidence="9 10">
    <name type="scientific">Talaromyces atroroseus</name>
    <dbReference type="NCBI Taxonomy" id="1441469"/>
    <lineage>
        <taxon>Eukaryota</taxon>
        <taxon>Fungi</taxon>
        <taxon>Dikarya</taxon>
        <taxon>Ascomycota</taxon>
        <taxon>Pezizomycotina</taxon>
        <taxon>Eurotiomycetes</taxon>
        <taxon>Eurotiomycetidae</taxon>
        <taxon>Eurotiales</taxon>
        <taxon>Trichocomaceae</taxon>
        <taxon>Talaromyces</taxon>
        <taxon>Talaromyces sect. Trachyspermi</taxon>
    </lineage>
</organism>
<accession>A0A225B2D0</accession>
<dbReference type="PANTHER" id="PTHR47338">
    <property type="entry name" value="ZN(II)2CYS6 TRANSCRIPTION FACTOR (EUROFUNG)-RELATED"/>
    <property type="match status" value="1"/>
</dbReference>
<keyword evidence="10" id="KW-1185">Reference proteome</keyword>
<dbReference type="Pfam" id="PF04082">
    <property type="entry name" value="Fungal_trans"/>
    <property type="match status" value="1"/>
</dbReference>
<protein>
    <recommendedName>
        <fullName evidence="8">Zn(2)-C6 fungal-type domain-containing protein</fullName>
    </recommendedName>
</protein>
<evidence type="ECO:0000259" key="8">
    <source>
        <dbReference type="PROSITE" id="PS50048"/>
    </source>
</evidence>
<dbReference type="GO" id="GO:0003677">
    <property type="term" value="F:DNA binding"/>
    <property type="evidence" value="ECO:0007669"/>
    <property type="project" value="UniProtKB-KW"/>
</dbReference>
<feature type="compositionally biased region" description="Low complexity" evidence="7">
    <location>
        <begin position="23"/>
        <end position="41"/>
    </location>
</feature>
<dbReference type="RefSeq" id="XP_020121527.1">
    <property type="nucleotide sequence ID" value="XM_020266242.1"/>
</dbReference>
<evidence type="ECO:0000256" key="6">
    <source>
        <dbReference type="ARBA" id="ARBA00023242"/>
    </source>
</evidence>
<evidence type="ECO:0000313" key="10">
    <source>
        <dbReference type="Proteomes" id="UP000214365"/>
    </source>
</evidence>
<gene>
    <name evidence="9" type="ORF">UA08_03892</name>
</gene>
<comment type="subcellular location">
    <subcellularLocation>
        <location evidence="1">Nucleus</location>
    </subcellularLocation>
</comment>
<keyword evidence="6" id="KW-0539">Nucleus</keyword>
<dbReference type="Pfam" id="PF00172">
    <property type="entry name" value="Zn_clus"/>
    <property type="match status" value="1"/>
</dbReference>
<dbReference type="STRING" id="1441469.A0A225B2D0"/>
<dbReference type="EMBL" id="LFMY01000004">
    <property type="protein sequence ID" value="OKL61406.1"/>
    <property type="molecule type" value="Genomic_DNA"/>
</dbReference>
<evidence type="ECO:0000256" key="5">
    <source>
        <dbReference type="ARBA" id="ARBA00023163"/>
    </source>
</evidence>
<dbReference type="AlphaFoldDB" id="A0A225B2D0"/>
<feature type="compositionally biased region" description="Polar residues" evidence="7">
    <location>
        <begin position="160"/>
        <end position="172"/>
    </location>
</feature>
<sequence>MAATDRPSPQNEERHVHDFDQGQSPDADSSAAESETEQQASRGAKRKRPLMVSCELCKQRKVKCDRAQPSCGWCTRNNQVCEYKERKKPGLRAGYGKELEHRLDRLEDMIQRQAQLIETHIIRNQAPQPDYNQFSEVQVPSYPSHGSPSEPSSAAGPSPQTTVYTGEASSFSRPPRLVDSTAINQRNVAVGSPSASSVHIQNPSSMGSNGVSHSTPHSQVPDGTGTDYSHNDSSLTVPVSLFNNQQKSLSDATLDLPPYDLLYALVDLYFEHINSWCPILHRRSTLDTLFGPSPLEEADRVVLHAIVATTLRFSHDPRLNAVNREQYHESSKQRVILYGLENSSVKAIQALVILSLDFVGSSNGPPGWKLLALIARSVVQLGLAVERGSALDSTIYPSIYTLRANVLPDPETWIEDESRRRLFWMVYLLDRYSTIATAFDFALDEKEIDRRLPCREELFIRNQPVETRWFRSTSDRGDYTGGHGDNVGSFGFYIEILGILSRIHLFLKRPVDIGALSDVEEWQATYRKLDSELSAWEFNLPTEYAHENASRLFQSSKTKKGFQCDWVMLHATYQTTVIRLHSSAAYPTTRSPIFTPSYSASQRCLVAVDNILTLTRFVAENNMLDKLGPPFAFSLWVSARLLLVHGSTIAHTVSPDIYVFVDTLAQMGRYWKVAERYSTILKRVLDEFGEYEQTAGTENERVTPSSVKILADMRRCAFDLDFLISRQPPRNGHNINNKHGPSDSHGVGALMPAPAGGSSIIGAADSATPLMVNRSLTNNEFEYLDVFGFFNVPRVPNMPTPLSALGLATTPTPTTTTATSDNQNNGGITNPMSIHGLTAAVGNNEFNITNYLVPTPETDWLFPQPGG</sequence>
<evidence type="ECO:0000256" key="3">
    <source>
        <dbReference type="ARBA" id="ARBA00023015"/>
    </source>
</evidence>
<evidence type="ECO:0000256" key="4">
    <source>
        <dbReference type="ARBA" id="ARBA00023125"/>
    </source>
</evidence>
<dbReference type="CDD" id="cd00067">
    <property type="entry name" value="GAL4"/>
    <property type="match status" value="1"/>
</dbReference>
<feature type="domain" description="Zn(2)-C6 fungal-type" evidence="8">
    <location>
        <begin position="53"/>
        <end position="83"/>
    </location>
</feature>
<dbReference type="PANTHER" id="PTHR47338:SF28">
    <property type="entry name" value="C6 TRANSCRIPTION FACTOR"/>
    <property type="match status" value="1"/>
</dbReference>
<dbReference type="CDD" id="cd12148">
    <property type="entry name" value="fungal_TF_MHR"/>
    <property type="match status" value="1"/>
</dbReference>
<dbReference type="PROSITE" id="PS00463">
    <property type="entry name" value="ZN2_CY6_FUNGAL_1"/>
    <property type="match status" value="1"/>
</dbReference>
<dbReference type="Gene3D" id="4.10.240.10">
    <property type="entry name" value="Zn(2)-C6 fungal-type DNA-binding domain"/>
    <property type="match status" value="1"/>
</dbReference>
<dbReference type="GO" id="GO:0006351">
    <property type="term" value="P:DNA-templated transcription"/>
    <property type="evidence" value="ECO:0007669"/>
    <property type="project" value="InterPro"/>
</dbReference>
<comment type="caution">
    <text evidence="9">The sequence shown here is derived from an EMBL/GenBank/DDBJ whole genome shotgun (WGS) entry which is preliminary data.</text>
</comment>
<dbReference type="PROSITE" id="PS50048">
    <property type="entry name" value="ZN2_CY6_FUNGAL_2"/>
    <property type="match status" value="1"/>
</dbReference>
<dbReference type="GO" id="GO:0005634">
    <property type="term" value="C:nucleus"/>
    <property type="evidence" value="ECO:0007669"/>
    <property type="project" value="UniProtKB-SubCell"/>
</dbReference>
<dbReference type="InterPro" id="IPR050815">
    <property type="entry name" value="TF_fung"/>
</dbReference>
<evidence type="ECO:0000256" key="7">
    <source>
        <dbReference type="SAM" id="MobiDB-lite"/>
    </source>
</evidence>
<feature type="region of interest" description="Disordered" evidence="7">
    <location>
        <begin position="136"/>
        <end position="175"/>
    </location>
</feature>
<dbReference type="GO" id="GO:0000981">
    <property type="term" value="F:DNA-binding transcription factor activity, RNA polymerase II-specific"/>
    <property type="evidence" value="ECO:0007669"/>
    <property type="project" value="InterPro"/>
</dbReference>
<keyword evidence="5" id="KW-0804">Transcription</keyword>
<keyword evidence="2" id="KW-0479">Metal-binding</keyword>
<dbReference type="OrthoDB" id="5376052at2759"/>
<dbReference type="GeneID" id="31003647"/>
<dbReference type="SMART" id="SM00066">
    <property type="entry name" value="GAL4"/>
    <property type="match status" value="1"/>
</dbReference>
<feature type="region of interest" description="Disordered" evidence="7">
    <location>
        <begin position="189"/>
        <end position="232"/>
    </location>
</feature>
<feature type="compositionally biased region" description="Polar residues" evidence="7">
    <location>
        <begin position="189"/>
        <end position="218"/>
    </location>
</feature>
<dbReference type="InterPro" id="IPR007219">
    <property type="entry name" value="XnlR_reg_dom"/>
</dbReference>
<keyword evidence="3" id="KW-0805">Transcription regulation</keyword>
<feature type="compositionally biased region" description="Basic and acidic residues" evidence="7">
    <location>
        <begin position="11"/>
        <end position="20"/>
    </location>
</feature>
<dbReference type="InterPro" id="IPR001138">
    <property type="entry name" value="Zn2Cys6_DnaBD"/>
</dbReference>
<reference evidence="9 10" key="1">
    <citation type="submission" date="2015-06" db="EMBL/GenBank/DDBJ databases">
        <title>Talaromyces atroroseus IBT 11181 draft genome.</title>
        <authorList>
            <person name="Rasmussen K.B."/>
            <person name="Rasmussen S."/>
            <person name="Petersen B."/>
            <person name="Sicheritz-Ponten T."/>
            <person name="Mortensen U.H."/>
            <person name="Thrane U."/>
        </authorList>
    </citation>
    <scope>NUCLEOTIDE SEQUENCE [LARGE SCALE GENOMIC DNA]</scope>
    <source>
        <strain evidence="9 10">IBT 11181</strain>
    </source>
</reference>
<dbReference type="GO" id="GO:0008270">
    <property type="term" value="F:zinc ion binding"/>
    <property type="evidence" value="ECO:0007669"/>
    <property type="project" value="InterPro"/>
</dbReference>
<keyword evidence="4" id="KW-0238">DNA-binding</keyword>
<dbReference type="SUPFAM" id="SSF57701">
    <property type="entry name" value="Zn2/Cys6 DNA-binding domain"/>
    <property type="match status" value="1"/>
</dbReference>
<dbReference type="Proteomes" id="UP000214365">
    <property type="component" value="Unassembled WGS sequence"/>
</dbReference>
<evidence type="ECO:0000313" key="9">
    <source>
        <dbReference type="EMBL" id="OKL61406.1"/>
    </source>
</evidence>
<feature type="region of interest" description="Disordered" evidence="7">
    <location>
        <begin position="1"/>
        <end position="48"/>
    </location>
</feature>
<name>A0A225B2D0_TALAT</name>
<feature type="compositionally biased region" description="Low complexity" evidence="7">
    <location>
        <begin position="140"/>
        <end position="159"/>
    </location>
</feature>
<dbReference type="InterPro" id="IPR036864">
    <property type="entry name" value="Zn2-C6_fun-type_DNA-bd_sf"/>
</dbReference>
<evidence type="ECO:0000256" key="2">
    <source>
        <dbReference type="ARBA" id="ARBA00022723"/>
    </source>
</evidence>
<proteinExistence type="predicted"/>